<dbReference type="AlphaFoldDB" id="G3HHX7"/>
<dbReference type="GO" id="GO:0000460">
    <property type="term" value="P:maturation of 5.8S rRNA"/>
    <property type="evidence" value="ECO:0007669"/>
    <property type="project" value="TreeGrafter"/>
</dbReference>
<dbReference type="InterPro" id="IPR050699">
    <property type="entry name" value="RNA-DNA_Helicase"/>
</dbReference>
<keyword evidence="12" id="KW-0227">DNA damage</keyword>
<dbReference type="STRING" id="10029.G3HHX7"/>
<keyword evidence="15" id="KW-0067">ATP-binding</keyword>
<evidence type="ECO:0000313" key="27">
    <source>
        <dbReference type="EMBL" id="EGV96944.1"/>
    </source>
</evidence>
<feature type="compositionally biased region" description="Basic and acidic residues" evidence="24">
    <location>
        <begin position="42"/>
        <end position="51"/>
    </location>
</feature>
<dbReference type="PANTHER" id="PTHR12131:SF7">
    <property type="entry name" value="EXOSOME RNA HELICASE MTR4"/>
    <property type="match status" value="1"/>
</dbReference>
<dbReference type="GO" id="GO:0006974">
    <property type="term" value="P:DNA damage response"/>
    <property type="evidence" value="ECO:0007669"/>
    <property type="project" value="UniProtKB-KW"/>
</dbReference>
<keyword evidence="14" id="KW-0347">Helicase</keyword>
<comment type="catalytic activity">
    <reaction evidence="20">
        <text>ATP + H2O = ADP + phosphate + H(+)</text>
        <dbReference type="Rhea" id="RHEA:13065"/>
        <dbReference type="ChEBI" id="CHEBI:15377"/>
        <dbReference type="ChEBI" id="CHEBI:15378"/>
        <dbReference type="ChEBI" id="CHEBI:30616"/>
        <dbReference type="ChEBI" id="CHEBI:43474"/>
        <dbReference type="ChEBI" id="CHEBI:456216"/>
        <dbReference type="EC" id="3.6.4.13"/>
    </reaction>
    <physiologicalReaction direction="left-to-right" evidence="20">
        <dbReference type="Rhea" id="RHEA:13066"/>
    </physiologicalReaction>
</comment>
<dbReference type="SMART" id="SM00487">
    <property type="entry name" value="DEXDc"/>
    <property type="match status" value="1"/>
</dbReference>
<dbReference type="FunFam" id="3.40.50.300:FF:000083">
    <property type="entry name" value="ATP-dependent RNA helicase DOB1"/>
    <property type="match status" value="1"/>
</dbReference>
<keyword evidence="10" id="KW-0747">Spliceosome</keyword>
<dbReference type="PANTHER" id="PTHR12131">
    <property type="entry name" value="ATP-DEPENDENT RNA AND DNA HELICASE"/>
    <property type="match status" value="1"/>
</dbReference>
<protein>
    <recommendedName>
        <fullName evidence="21">Exosome RNA helicase MTR4</fullName>
        <ecNumber evidence="5">3.6.4.13</ecNumber>
    </recommendedName>
    <alternativeName>
        <fullName evidence="23">Superkiller viralicidic activity 2-like 2</fullName>
    </alternativeName>
    <alternativeName>
        <fullName evidence="22">TRAMP-like complex helicase</fullName>
    </alternativeName>
</protein>
<dbReference type="InterPro" id="IPR048392">
    <property type="entry name" value="MTR4-like_stalk"/>
</dbReference>
<name>G3HHX7_CRIGR</name>
<dbReference type="FunCoup" id="G3HHX7">
    <property type="interactions" value="3527"/>
</dbReference>
<comment type="similarity">
    <text evidence="4">Belongs to the helicase family. SKI2 subfamily.</text>
</comment>
<dbReference type="FunFam" id="1.10.3380.30:FF:000002">
    <property type="entry name" value="superkiller viralicidic activity 2-like 2"/>
    <property type="match status" value="1"/>
</dbReference>
<evidence type="ECO:0000256" key="1">
    <source>
        <dbReference type="ARBA" id="ARBA00004324"/>
    </source>
</evidence>
<evidence type="ECO:0000256" key="3">
    <source>
        <dbReference type="ARBA" id="ARBA00004642"/>
    </source>
</evidence>
<evidence type="ECO:0000256" key="9">
    <source>
        <dbReference type="ARBA" id="ARBA00022664"/>
    </source>
</evidence>
<keyword evidence="7" id="KW-0698">rRNA processing</keyword>
<feature type="domain" description="Helicase C-terminal" evidence="26">
    <location>
        <begin position="204"/>
        <end position="386"/>
    </location>
</feature>
<evidence type="ECO:0000256" key="22">
    <source>
        <dbReference type="ARBA" id="ARBA00077324"/>
    </source>
</evidence>
<evidence type="ECO:0000256" key="4">
    <source>
        <dbReference type="ARBA" id="ARBA00010140"/>
    </source>
</evidence>
<dbReference type="FunFam" id="2.40.30.300:FF:000001">
    <property type="entry name" value="Mtr4 exosome RNA helicase"/>
    <property type="match status" value="1"/>
</dbReference>
<evidence type="ECO:0000256" key="11">
    <source>
        <dbReference type="ARBA" id="ARBA00022741"/>
    </source>
</evidence>
<dbReference type="GO" id="GO:0016607">
    <property type="term" value="C:nuclear speck"/>
    <property type="evidence" value="ECO:0007669"/>
    <property type="project" value="UniProtKB-SubCell"/>
</dbReference>
<evidence type="ECO:0000256" key="5">
    <source>
        <dbReference type="ARBA" id="ARBA00012552"/>
    </source>
</evidence>
<keyword evidence="17" id="KW-0007">Acetylation</keyword>
<dbReference type="GO" id="GO:0003724">
    <property type="term" value="F:RNA helicase activity"/>
    <property type="evidence" value="ECO:0007669"/>
    <property type="project" value="UniProtKB-EC"/>
</dbReference>
<dbReference type="CDD" id="cd13154">
    <property type="entry name" value="KOW_Mtr4"/>
    <property type="match status" value="1"/>
</dbReference>
<evidence type="ECO:0000256" key="7">
    <source>
        <dbReference type="ARBA" id="ARBA00022552"/>
    </source>
</evidence>
<keyword evidence="16" id="KW-0832">Ubl conjugation</keyword>
<evidence type="ECO:0000256" key="20">
    <source>
        <dbReference type="ARBA" id="ARBA00049390"/>
    </source>
</evidence>
<feature type="region of interest" description="Disordered" evidence="24">
    <location>
        <begin position="16"/>
        <end position="78"/>
    </location>
</feature>
<dbReference type="Pfam" id="PF08148">
    <property type="entry name" value="DSHCT"/>
    <property type="match status" value="1"/>
</dbReference>
<evidence type="ECO:0000256" key="23">
    <source>
        <dbReference type="ARBA" id="ARBA00082023"/>
    </source>
</evidence>
<keyword evidence="9" id="KW-0507">mRNA processing</keyword>
<evidence type="ECO:0000259" key="26">
    <source>
        <dbReference type="PROSITE" id="PS51194"/>
    </source>
</evidence>
<dbReference type="GO" id="GO:0006401">
    <property type="term" value="P:RNA catabolic process"/>
    <property type="evidence" value="ECO:0007669"/>
    <property type="project" value="InterPro"/>
</dbReference>
<dbReference type="Proteomes" id="UP000001075">
    <property type="component" value="Unassembled WGS sequence"/>
</dbReference>
<evidence type="ECO:0000256" key="18">
    <source>
        <dbReference type="ARBA" id="ARBA00023187"/>
    </source>
</evidence>
<organism evidence="27 28">
    <name type="scientific">Cricetulus griseus</name>
    <name type="common">Chinese hamster</name>
    <name type="synonym">Cricetulus barabensis griseus</name>
    <dbReference type="NCBI Taxonomy" id="10029"/>
    <lineage>
        <taxon>Eukaryota</taxon>
        <taxon>Metazoa</taxon>
        <taxon>Chordata</taxon>
        <taxon>Craniata</taxon>
        <taxon>Vertebrata</taxon>
        <taxon>Euteleostomi</taxon>
        <taxon>Mammalia</taxon>
        <taxon>Eutheria</taxon>
        <taxon>Euarchontoglires</taxon>
        <taxon>Glires</taxon>
        <taxon>Rodentia</taxon>
        <taxon>Myomorpha</taxon>
        <taxon>Muroidea</taxon>
        <taxon>Cricetidae</taxon>
        <taxon>Cricetinae</taxon>
        <taxon>Cricetulus</taxon>
    </lineage>
</organism>
<dbReference type="SUPFAM" id="SSF52540">
    <property type="entry name" value="P-loop containing nucleoside triphosphate hydrolases"/>
    <property type="match status" value="1"/>
</dbReference>
<dbReference type="Gene3D" id="1.10.3380.30">
    <property type="match status" value="2"/>
</dbReference>
<dbReference type="InterPro" id="IPR012961">
    <property type="entry name" value="Ski2/MTR4_C"/>
</dbReference>
<dbReference type="InterPro" id="IPR011545">
    <property type="entry name" value="DEAD/DEAH_box_helicase_dom"/>
</dbReference>
<dbReference type="InterPro" id="IPR016438">
    <property type="entry name" value="SKI2-like"/>
</dbReference>
<dbReference type="SMART" id="SM01142">
    <property type="entry name" value="DSHCT"/>
    <property type="match status" value="1"/>
</dbReference>
<dbReference type="Pfam" id="PF00270">
    <property type="entry name" value="DEAD"/>
    <property type="match status" value="1"/>
</dbReference>
<dbReference type="GO" id="GO:0005681">
    <property type="term" value="C:spliceosomal complex"/>
    <property type="evidence" value="ECO:0007669"/>
    <property type="project" value="UniProtKB-KW"/>
</dbReference>
<dbReference type="Pfam" id="PF21408">
    <property type="entry name" value="MTR4-like_stalk"/>
    <property type="match status" value="1"/>
</dbReference>
<keyword evidence="13" id="KW-0378">Hydrolase</keyword>
<proteinExistence type="inferred from homology"/>
<dbReference type="InterPro" id="IPR025696">
    <property type="entry name" value="Beta-barrel_MTR4"/>
</dbReference>
<dbReference type="GO" id="GO:0003723">
    <property type="term" value="F:RNA binding"/>
    <property type="evidence" value="ECO:0007669"/>
    <property type="project" value="InterPro"/>
</dbReference>
<keyword evidence="18" id="KW-0508">mRNA splicing</keyword>
<evidence type="ECO:0000256" key="6">
    <source>
        <dbReference type="ARBA" id="ARBA00022499"/>
    </source>
</evidence>
<evidence type="ECO:0000259" key="25">
    <source>
        <dbReference type="PROSITE" id="PS51192"/>
    </source>
</evidence>
<feature type="domain" description="Helicase ATP-binding" evidence="25">
    <location>
        <begin position="147"/>
        <end position="312"/>
    </location>
</feature>
<dbReference type="PROSITE" id="PS51192">
    <property type="entry name" value="HELICASE_ATP_BIND_1"/>
    <property type="match status" value="1"/>
</dbReference>
<dbReference type="eggNOG" id="KOG0948">
    <property type="taxonomic scope" value="Eukaryota"/>
</dbReference>
<evidence type="ECO:0000256" key="14">
    <source>
        <dbReference type="ARBA" id="ARBA00022806"/>
    </source>
</evidence>
<evidence type="ECO:0000256" key="15">
    <source>
        <dbReference type="ARBA" id="ARBA00022840"/>
    </source>
</evidence>
<dbReference type="InterPro" id="IPR014001">
    <property type="entry name" value="Helicase_ATP-bd"/>
</dbReference>
<keyword evidence="8" id="KW-0597">Phosphoprotein</keyword>
<dbReference type="SMART" id="SM00490">
    <property type="entry name" value="HELICc"/>
    <property type="match status" value="1"/>
</dbReference>
<dbReference type="Pfam" id="PF13234">
    <property type="entry name" value="MTR4_beta-barrel"/>
    <property type="match status" value="1"/>
</dbReference>
<keyword evidence="11" id="KW-0547">Nucleotide-binding</keyword>
<dbReference type="GO" id="GO:0005730">
    <property type="term" value="C:nucleolus"/>
    <property type="evidence" value="ECO:0007669"/>
    <property type="project" value="UniProtKB-SubCell"/>
</dbReference>
<sequence>MADAFGDELFSVFEDDSTTAGTKKDKDKEKEKWKGPPASTDKAGKRLDAKLQSESASGGKNKRDVDVDGTDEPIFGKKPRIEDSINEDLSLADLMPRVKVQSVETVEGCTHEVALPADEEYIPLKPRVGKAAKEYPFILDAFQREAIQCVDNNQSVLVSAHTSAGKTVCAEYAIALALREKQRVIFTSPIKALSNQKYREMYEEFQDVGLMTGDVTINPTASCLVMTTEILRSMLYRGSEVMREVAWVIFDEIHYMRDSDEEKKMVEEVFSNAIDCLSDEDKKLPQALFATETFAMGINMPARTVLFTNARKFDGKDFRWISSGEYIQMSGRAGRRGMDDRGIVILMVDEKMSPTIGKQLLKGSADPLNSAFHLTYNMVLNLLRVEEINPEYMLEKSFYQFQHYRAIPGVVEKVKNSEEQYNKIVIPNEENVVIYYKIRQQLAKLGKEIEEYIHKPKYCLPFLQPGRLVKVKNEGDDFGWGVVVNFSKKSNVKPNSGELDPLYVVEVLLRCSKESLKNSATEAAKPAKPDEKGEMQVVPVLVHLLSAISTVRLYIPKDLRPVDNRQSVLKSIQEVQKRFPDGVPLLDPIDDMGIQDQGLKKVIQKVEAFEHRMYSHPLHNDPNLETVYTLCEKKAQIAIDIKSAKRELKKARTVLQMDELKCRKRVLRRLGFATSSDVIEMKGRVACEISSADELLLTEMMFNGLFNDLSAEQATALLSCFVFQENSSEMPKLTEQLAGPLRQMQECAKRIAKVSAEAKLEIDEETYLSSFKPHLMDVVYTWATGATFAHICKMTDVFEGSIIRCMRRLEELLRQMCQAAKAIGNTELENKFAEGITKIKRDIVFAASLYL</sequence>
<gene>
    <name evidence="27" type="ORF">I79_010238</name>
</gene>
<evidence type="ECO:0000256" key="8">
    <source>
        <dbReference type="ARBA" id="ARBA00022553"/>
    </source>
</evidence>
<accession>G3HHX7</accession>
<reference evidence="28" key="1">
    <citation type="journal article" date="2011" name="Nat. Biotechnol.">
        <title>The genomic sequence of the Chinese hamster ovary (CHO)-K1 cell line.</title>
        <authorList>
            <person name="Xu X."/>
            <person name="Nagarajan H."/>
            <person name="Lewis N.E."/>
            <person name="Pan S."/>
            <person name="Cai Z."/>
            <person name="Liu X."/>
            <person name="Chen W."/>
            <person name="Xie M."/>
            <person name="Wang W."/>
            <person name="Hammond S."/>
            <person name="Andersen M.R."/>
            <person name="Neff N."/>
            <person name="Passarelli B."/>
            <person name="Koh W."/>
            <person name="Fan H.C."/>
            <person name="Wang J."/>
            <person name="Gui Y."/>
            <person name="Lee K.H."/>
            <person name="Betenbaugh M.J."/>
            <person name="Quake S.R."/>
            <person name="Famili I."/>
            <person name="Palsson B.O."/>
            <person name="Wang J."/>
        </authorList>
    </citation>
    <scope>NUCLEOTIDE SEQUENCE [LARGE SCALE GENOMIC DNA]</scope>
    <source>
        <strain evidence="28">CHO K1 cell line</strain>
    </source>
</reference>
<dbReference type="InParanoid" id="G3HHX7"/>
<evidence type="ECO:0000256" key="17">
    <source>
        <dbReference type="ARBA" id="ARBA00022990"/>
    </source>
</evidence>
<keyword evidence="6" id="KW-1017">Isopeptide bond</keyword>
<evidence type="ECO:0000256" key="16">
    <source>
        <dbReference type="ARBA" id="ARBA00022843"/>
    </source>
</evidence>
<dbReference type="GO" id="GO:0005524">
    <property type="term" value="F:ATP binding"/>
    <property type="evidence" value="ECO:0007669"/>
    <property type="project" value="UniProtKB-KW"/>
</dbReference>
<evidence type="ECO:0000256" key="21">
    <source>
        <dbReference type="ARBA" id="ARBA00069430"/>
    </source>
</evidence>
<dbReference type="Gene3D" id="3.40.50.300">
    <property type="entry name" value="P-loop containing nucleotide triphosphate hydrolases"/>
    <property type="match status" value="1"/>
</dbReference>
<evidence type="ECO:0000256" key="13">
    <source>
        <dbReference type="ARBA" id="ARBA00022801"/>
    </source>
</evidence>
<comment type="subcellular location">
    <subcellularLocation>
        <location evidence="1">Nucleus speckle</location>
    </subcellularLocation>
    <subcellularLocation>
        <location evidence="2">Nucleus</location>
        <location evidence="2">Nucleolus</location>
    </subcellularLocation>
    <subcellularLocation>
        <location evidence="3">Nucleus</location>
        <location evidence="3">Nucleoplasm</location>
    </subcellularLocation>
</comment>
<dbReference type="FunFam" id="1.10.3380.30:FF:000004">
    <property type="entry name" value="Superkiller viralicidic activity 2-like 2"/>
    <property type="match status" value="1"/>
</dbReference>
<evidence type="ECO:0000256" key="24">
    <source>
        <dbReference type="SAM" id="MobiDB-lite"/>
    </source>
</evidence>
<evidence type="ECO:0000256" key="12">
    <source>
        <dbReference type="ARBA" id="ARBA00022763"/>
    </source>
</evidence>
<evidence type="ECO:0000256" key="19">
    <source>
        <dbReference type="ARBA" id="ARBA00023242"/>
    </source>
</evidence>
<evidence type="ECO:0000313" key="28">
    <source>
        <dbReference type="Proteomes" id="UP000001075"/>
    </source>
</evidence>
<dbReference type="PIRSF" id="PIRSF005198">
    <property type="entry name" value="Antiviral_helicase_SKI2"/>
    <property type="match status" value="1"/>
</dbReference>
<dbReference type="InterPro" id="IPR027417">
    <property type="entry name" value="P-loop_NTPase"/>
</dbReference>
<dbReference type="GO" id="GO:0016787">
    <property type="term" value="F:hydrolase activity"/>
    <property type="evidence" value="ECO:0007669"/>
    <property type="project" value="UniProtKB-KW"/>
</dbReference>
<evidence type="ECO:0000256" key="10">
    <source>
        <dbReference type="ARBA" id="ARBA00022728"/>
    </source>
</evidence>
<dbReference type="EMBL" id="JH000392">
    <property type="protein sequence ID" value="EGV96944.1"/>
    <property type="molecule type" value="Genomic_DNA"/>
</dbReference>
<dbReference type="InterPro" id="IPR001650">
    <property type="entry name" value="Helicase_C-like"/>
</dbReference>
<dbReference type="GO" id="GO:0008380">
    <property type="term" value="P:RNA splicing"/>
    <property type="evidence" value="ECO:0007669"/>
    <property type="project" value="UniProtKB-KW"/>
</dbReference>
<dbReference type="EC" id="3.6.4.13" evidence="5"/>
<feature type="compositionally biased region" description="Basic and acidic residues" evidence="24">
    <location>
        <begin position="22"/>
        <end position="34"/>
    </location>
</feature>
<dbReference type="Gene3D" id="2.40.30.300">
    <property type="match status" value="1"/>
</dbReference>
<keyword evidence="19" id="KW-0539">Nucleus</keyword>
<evidence type="ECO:0000256" key="2">
    <source>
        <dbReference type="ARBA" id="ARBA00004604"/>
    </source>
</evidence>
<dbReference type="PROSITE" id="PS51194">
    <property type="entry name" value="HELICASE_CTER"/>
    <property type="match status" value="1"/>
</dbReference>
<dbReference type="GO" id="GO:0006397">
    <property type="term" value="P:mRNA processing"/>
    <property type="evidence" value="ECO:0007669"/>
    <property type="project" value="UniProtKB-KW"/>
</dbReference>